<proteinExistence type="predicted"/>
<feature type="transmembrane region" description="Helical" evidence="1">
    <location>
        <begin position="186"/>
        <end position="209"/>
    </location>
</feature>
<comment type="caution">
    <text evidence="3">The sequence shown here is derived from an EMBL/GenBank/DDBJ whole genome shotgun (WGS) entry which is preliminary data.</text>
</comment>
<keyword evidence="1" id="KW-0472">Membrane</keyword>
<dbReference type="GO" id="GO:0080120">
    <property type="term" value="P:CAAX-box protein maturation"/>
    <property type="evidence" value="ECO:0007669"/>
    <property type="project" value="UniProtKB-ARBA"/>
</dbReference>
<evidence type="ECO:0000313" key="3">
    <source>
        <dbReference type="EMBL" id="KAA6321224.1"/>
    </source>
</evidence>
<name>A0A5J4QJZ6_9ZZZZ</name>
<gene>
    <name evidence="3" type="ORF">EZS27_029103</name>
</gene>
<accession>A0A5J4QJZ6</accession>
<dbReference type="InterPro" id="IPR052710">
    <property type="entry name" value="CAAX_protease"/>
</dbReference>
<dbReference type="Pfam" id="PF02517">
    <property type="entry name" value="Rce1-like"/>
    <property type="match status" value="1"/>
</dbReference>
<feature type="transmembrane region" description="Helical" evidence="1">
    <location>
        <begin position="149"/>
        <end position="180"/>
    </location>
</feature>
<evidence type="ECO:0000259" key="2">
    <source>
        <dbReference type="Pfam" id="PF02517"/>
    </source>
</evidence>
<dbReference type="InterPro" id="IPR003675">
    <property type="entry name" value="Rce1/LyrA-like_dom"/>
</dbReference>
<dbReference type="PANTHER" id="PTHR36435">
    <property type="entry name" value="SLR1288 PROTEIN"/>
    <property type="match status" value="1"/>
</dbReference>
<dbReference type="GO" id="GO:0004175">
    <property type="term" value="F:endopeptidase activity"/>
    <property type="evidence" value="ECO:0007669"/>
    <property type="project" value="UniProtKB-ARBA"/>
</dbReference>
<feature type="domain" description="CAAX prenyl protease 2/Lysostaphin resistance protein A-like" evidence="2">
    <location>
        <begin position="112"/>
        <end position="199"/>
    </location>
</feature>
<feature type="transmembrane region" description="Helical" evidence="1">
    <location>
        <begin position="36"/>
        <end position="54"/>
    </location>
</feature>
<feature type="transmembrane region" description="Helical" evidence="1">
    <location>
        <begin position="7"/>
        <end position="30"/>
    </location>
</feature>
<keyword evidence="1" id="KW-0812">Transmembrane</keyword>
<reference evidence="3" key="1">
    <citation type="submission" date="2019-03" db="EMBL/GenBank/DDBJ databases">
        <title>Single cell metagenomics reveals metabolic interactions within the superorganism composed of flagellate Streblomastix strix and complex community of Bacteroidetes bacteria on its surface.</title>
        <authorList>
            <person name="Treitli S.C."/>
            <person name="Kolisko M."/>
            <person name="Husnik F."/>
            <person name="Keeling P."/>
            <person name="Hampl V."/>
        </authorList>
    </citation>
    <scope>NUCLEOTIDE SEQUENCE</scope>
    <source>
        <strain evidence="3">STM</strain>
    </source>
</reference>
<feature type="transmembrane region" description="Helical" evidence="1">
    <location>
        <begin position="66"/>
        <end position="89"/>
    </location>
</feature>
<protein>
    <recommendedName>
        <fullName evidence="2">CAAX prenyl protease 2/Lysostaphin resistance protein A-like domain-containing protein</fullName>
    </recommendedName>
</protein>
<keyword evidence="1" id="KW-1133">Transmembrane helix</keyword>
<feature type="transmembrane region" description="Helical" evidence="1">
    <location>
        <begin position="109"/>
        <end position="128"/>
    </location>
</feature>
<dbReference type="PANTHER" id="PTHR36435:SF1">
    <property type="entry name" value="CAAX AMINO TERMINAL PROTEASE FAMILY PROTEIN"/>
    <property type="match status" value="1"/>
</dbReference>
<organism evidence="3">
    <name type="scientific">termite gut metagenome</name>
    <dbReference type="NCBI Taxonomy" id="433724"/>
    <lineage>
        <taxon>unclassified sequences</taxon>
        <taxon>metagenomes</taxon>
        <taxon>organismal metagenomes</taxon>
    </lineage>
</organism>
<feature type="transmembrane region" description="Helical" evidence="1">
    <location>
        <begin position="221"/>
        <end position="242"/>
    </location>
</feature>
<sequence>MKAVLKIIVAYIVIQLSVTFLLVIPSNLLFPEKENIHFVLLSMLTSNILTLIYLWKAGYIGAKRYLWSPVPVCCLLLSVLFILPAIFLLDYLLSCLTWLPDIMKQEFDVIQSEWFGIALITIIGPVFEEILFRGTITRILLNHYSPMKALLLSALFFGVIHINPVQVLGAGLIGLLLAWIYYKTASLLPCLIIHIINNSLSVFLGKIYPGANYLKEIMNENVYRVLLVLSLILLIGTCWKWGKQRSPVNWLM</sequence>
<dbReference type="AlphaFoldDB" id="A0A5J4QJZ6"/>
<dbReference type="EMBL" id="SNRY01003372">
    <property type="protein sequence ID" value="KAA6321224.1"/>
    <property type="molecule type" value="Genomic_DNA"/>
</dbReference>
<evidence type="ECO:0000256" key="1">
    <source>
        <dbReference type="SAM" id="Phobius"/>
    </source>
</evidence>